<proteinExistence type="predicted"/>
<accession>A0ABY1RQA6</accession>
<protein>
    <submittedName>
        <fullName evidence="2">Uncharacterized protein</fullName>
    </submittedName>
</protein>
<name>A0ABY1RQA6_9XANT</name>
<feature type="region of interest" description="Disordered" evidence="1">
    <location>
        <begin position="1"/>
        <end position="25"/>
    </location>
</feature>
<organism evidence="2 3">
    <name type="scientific">Xanthomonas fragariae</name>
    <dbReference type="NCBI Taxonomy" id="48664"/>
    <lineage>
        <taxon>Bacteria</taxon>
        <taxon>Pseudomonadati</taxon>
        <taxon>Pseudomonadota</taxon>
        <taxon>Gammaproteobacteria</taxon>
        <taxon>Lysobacterales</taxon>
        <taxon>Lysobacteraceae</taxon>
        <taxon>Xanthomonas</taxon>
    </lineage>
</organism>
<evidence type="ECO:0000256" key="1">
    <source>
        <dbReference type="SAM" id="MobiDB-lite"/>
    </source>
</evidence>
<dbReference type="Proteomes" id="UP000195877">
    <property type="component" value="Chromosome 1"/>
</dbReference>
<gene>
    <name evidence="2" type="ORF">PD885_02228</name>
</gene>
<dbReference type="EMBL" id="LT853882">
    <property type="protein sequence ID" value="SMQ99471.1"/>
    <property type="molecule type" value="Genomic_DNA"/>
</dbReference>
<feature type="compositionally biased region" description="Polar residues" evidence="1">
    <location>
        <begin position="1"/>
        <end position="10"/>
    </location>
</feature>
<keyword evidence="3" id="KW-1185">Reference proteome</keyword>
<evidence type="ECO:0000313" key="3">
    <source>
        <dbReference type="Proteomes" id="UP000195877"/>
    </source>
</evidence>
<evidence type="ECO:0000313" key="2">
    <source>
        <dbReference type="EMBL" id="SMQ99471.1"/>
    </source>
</evidence>
<reference evidence="2 3" key="1">
    <citation type="submission" date="2017-05" db="EMBL/GenBank/DDBJ databases">
        <authorList>
            <person name="Blom J."/>
        </authorList>
    </citation>
    <scope>NUCLEOTIDE SEQUENCE [LARGE SCALE GENOMIC DNA]</scope>
    <source>
        <strain evidence="2">PD885</strain>
    </source>
</reference>
<sequence>MPNKYENTAFSGPPSPPLAEHSTTGCGATRTFQWSRPLIKVGVMQLSLDSARFDHTQYRGDTHVPLPAMCNIF</sequence>